<protein>
    <recommendedName>
        <fullName evidence="5">RNA-binding motif protein, X-linked 2</fullName>
    </recommendedName>
</protein>
<comment type="function">
    <text evidence="2">Involved in pre-mRNA splicing as component of the activated spliceosome. As a component of the minor spliceosome, involved in the splicing of U12-type introns in pre-mRNAs.</text>
</comment>
<dbReference type="FunFam" id="3.30.70.330:FF:000218">
    <property type="entry name" value="RNA-binding motif protein, X-linked 2"/>
    <property type="match status" value="1"/>
</dbReference>
<evidence type="ECO:0000256" key="7">
    <source>
        <dbReference type="SAM" id="MobiDB-lite"/>
    </source>
</evidence>
<feature type="compositionally biased region" description="Basic and acidic residues" evidence="7">
    <location>
        <begin position="190"/>
        <end position="375"/>
    </location>
</feature>
<dbReference type="SUPFAM" id="SSF54928">
    <property type="entry name" value="RNA-binding domain, RBD"/>
    <property type="match status" value="1"/>
</dbReference>
<dbReference type="InterPro" id="IPR035979">
    <property type="entry name" value="RBD_domain_sf"/>
</dbReference>
<feature type="compositionally biased region" description="Polar residues" evidence="7">
    <location>
        <begin position="377"/>
        <end position="387"/>
    </location>
</feature>
<sequence>MNPLTIVKNIQKLNDRELELGIIGKKSWHDEYKDSAWVYIGGLPFDLTEGDVICVFSQYGEVVNLNLIRDHKTGKIKGYGFLCYEDQRSTVLAVDNLNGIKILGRTIRVDHVKDYKIPKEFGDEDAVTLKIRNEGCAPQLDLPGEAEVKEETSDEENARKSKKQKKKKKKKKQRKMDVSSASSLSDSDDNDFKESPHSVEVKKERFDEGYNKALKKESVFKSDSSDSDHSSRDKTYRNGRDRYKYRDSTDTRDKNDSSRDRSDSRRDRNNSSRDKNNSSRNRSDGSRDRNDSSGDRNDSSKDRKGSSRDRNDSSRDRNEDSRDRHDGGRDRNNRSRDWNERRTDRNDISGDRERSSRGRNDSSRDRNDSRGERDSSYSQDRYTNNGLQSQDSRFYSSSSSRGGSRQYDNHSTRGRFSDRGGDRYYDRGRGRGGRGVRGNFRGQNTFFDDRERRYY</sequence>
<dbReference type="CDD" id="cd12411">
    <property type="entry name" value="RRM_ist3_like"/>
    <property type="match status" value="1"/>
</dbReference>
<evidence type="ECO:0000256" key="2">
    <source>
        <dbReference type="ARBA" id="ARBA00053249"/>
    </source>
</evidence>
<evidence type="ECO:0000259" key="8">
    <source>
        <dbReference type="PROSITE" id="PS50102"/>
    </source>
</evidence>
<dbReference type="InterPro" id="IPR045844">
    <property type="entry name" value="RRM_Ist3-like"/>
</dbReference>
<evidence type="ECO:0000256" key="1">
    <source>
        <dbReference type="ARBA" id="ARBA00022884"/>
    </source>
</evidence>
<evidence type="ECO:0000256" key="5">
    <source>
        <dbReference type="ARBA" id="ARBA00074390"/>
    </source>
</evidence>
<dbReference type="InterPro" id="IPR000504">
    <property type="entry name" value="RRM_dom"/>
</dbReference>
<dbReference type="Proteomes" id="UP000678393">
    <property type="component" value="Unassembled WGS sequence"/>
</dbReference>
<organism evidence="9 10">
    <name type="scientific">Candidula unifasciata</name>
    <dbReference type="NCBI Taxonomy" id="100452"/>
    <lineage>
        <taxon>Eukaryota</taxon>
        <taxon>Metazoa</taxon>
        <taxon>Spiralia</taxon>
        <taxon>Lophotrochozoa</taxon>
        <taxon>Mollusca</taxon>
        <taxon>Gastropoda</taxon>
        <taxon>Heterobranchia</taxon>
        <taxon>Euthyneura</taxon>
        <taxon>Panpulmonata</taxon>
        <taxon>Eupulmonata</taxon>
        <taxon>Stylommatophora</taxon>
        <taxon>Helicina</taxon>
        <taxon>Helicoidea</taxon>
        <taxon>Geomitridae</taxon>
        <taxon>Candidula</taxon>
    </lineage>
</organism>
<dbReference type="AlphaFoldDB" id="A0A8S3Z411"/>
<dbReference type="GO" id="GO:0003723">
    <property type="term" value="F:RNA binding"/>
    <property type="evidence" value="ECO:0007669"/>
    <property type="project" value="UniProtKB-UniRule"/>
</dbReference>
<dbReference type="Gene3D" id="3.30.70.330">
    <property type="match status" value="1"/>
</dbReference>
<comment type="caution">
    <text evidence="9">The sequence shown here is derived from an EMBL/GenBank/DDBJ whole genome shotgun (WGS) entry which is preliminary data.</text>
</comment>
<keyword evidence="10" id="KW-1185">Reference proteome</keyword>
<dbReference type="PANTHER" id="PTHR45880:SF1">
    <property type="entry name" value="RNA-BINDING MOTIF PROTEIN, X-LINKED 2"/>
    <property type="match status" value="1"/>
</dbReference>
<feature type="compositionally biased region" description="Basic and acidic residues" evidence="7">
    <location>
        <begin position="407"/>
        <end position="429"/>
    </location>
</feature>
<dbReference type="GO" id="GO:0000398">
    <property type="term" value="P:mRNA splicing, via spliceosome"/>
    <property type="evidence" value="ECO:0007669"/>
    <property type="project" value="InterPro"/>
</dbReference>
<comment type="similarity">
    <text evidence="3">Belongs to the IST3 family.</text>
</comment>
<dbReference type="OrthoDB" id="2573941at2759"/>
<name>A0A8S3Z411_9EUPU</name>
<comment type="subunit">
    <text evidence="4">Part of the activated spliceosome B/catalytic step 1 spliceosome, one of the forms of the spliceosome which has a well-formed active site but still cannot catalyze the branching reaction and is composed of at least 52 proteins, the U2, U5 and U6 snRNAs and the pre-mRNA. Component of the minor spliceosome, which splices U12-type introns.</text>
</comment>
<feature type="compositionally biased region" description="Basic and acidic residues" evidence="7">
    <location>
        <begin position="146"/>
        <end position="159"/>
    </location>
</feature>
<dbReference type="SMART" id="SM00360">
    <property type="entry name" value="RRM"/>
    <property type="match status" value="1"/>
</dbReference>
<proteinExistence type="inferred from homology"/>
<feature type="compositionally biased region" description="Low complexity" evidence="7">
    <location>
        <begin position="388"/>
        <end position="406"/>
    </location>
</feature>
<feature type="domain" description="RRM" evidence="8">
    <location>
        <begin position="36"/>
        <end position="114"/>
    </location>
</feature>
<accession>A0A8S3Z411</accession>
<feature type="region of interest" description="Disordered" evidence="7">
    <location>
        <begin position="138"/>
        <end position="455"/>
    </location>
</feature>
<dbReference type="InterPro" id="IPR012677">
    <property type="entry name" value="Nucleotide-bd_a/b_plait_sf"/>
</dbReference>
<gene>
    <name evidence="9" type="ORF">CUNI_LOCUS9427</name>
</gene>
<dbReference type="EMBL" id="CAJHNH020001638">
    <property type="protein sequence ID" value="CAG5123869.1"/>
    <property type="molecule type" value="Genomic_DNA"/>
</dbReference>
<dbReference type="PROSITE" id="PS50102">
    <property type="entry name" value="RRM"/>
    <property type="match status" value="1"/>
</dbReference>
<dbReference type="GO" id="GO:0071011">
    <property type="term" value="C:precatalytic spliceosome"/>
    <property type="evidence" value="ECO:0007669"/>
    <property type="project" value="TreeGrafter"/>
</dbReference>
<evidence type="ECO:0000256" key="6">
    <source>
        <dbReference type="PROSITE-ProRule" id="PRU00176"/>
    </source>
</evidence>
<evidence type="ECO:0000313" key="9">
    <source>
        <dbReference type="EMBL" id="CAG5123869.1"/>
    </source>
</evidence>
<dbReference type="GO" id="GO:0005654">
    <property type="term" value="C:nucleoplasm"/>
    <property type="evidence" value="ECO:0007669"/>
    <property type="project" value="UniProtKB-ARBA"/>
</dbReference>
<evidence type="ECO:0000256" key="3">
    <source>
        <dbReference type="ARBA" id="ARBA00061455"/>
    </source>
</evidence>
<dbReference type="GO" id="GO:0005686">
    <property type="term" value="C:U2 snRNP"/>
    <property type="evidence" value="ECO:0007669"/>
    <property type="project" value="TreeGrafter"/>
</dbReference>
<keyword evidence="1 6" id="KW-0694">RNA-binding</keyword>
<feature type="compositionally biased region" description="Basic residues" evidence="7">
    <location>
        <begin position="160"/>
        <end position="174"/>
    </location>
</feature>
<reference evidence="9" key="1">
    <citation type="submission" date="2021-04" db="EMBL/GenBank/DDBJ databases">
        <authorList>
            <consortium name="Molecular Ecology Group"/>
        </authorList>
    </citation>
    <scope>NUCLEOTIDE SEQUENCE</scope>
</reference>
<dbReference type="Pfam" id="PF00076">
    <property type="entry name" value="RRM_1"/>
    <property type="match status" value="1"/>
</dbReference>
<evidence type="ECO:0000313" key="10">
    <source>
        <dbReference type="Proteomes" id="UP000678393"/>
    </source>
</evidence>
<dbReference type="GO" id="GO:0071013">
    <property type="term" value="C:catalytic step 2 spliceosome"/>
    <property type="evidence" value="ECO:0007669"/>
    <property type="project" value="TreeGrafter"/>
</dbReference>
<dbReference type="InterPro" id="IPR051847">
    <property type="entry name" value="RNA_proc/Spliceosome_comp"/>
</dbReference>
<dbReference type="PANTHER" id="PTHR45880">
    <property type="entry name" value="RNA-BINDING MOTIF PROTEIN, X-LINKED 2"/>
    <property type="match status" value="1"/>
</dbReference>
<evidence type="ECO:0000256" key="4">
    <source>
        <dbReference type="ARBA" id="ARBA00064744"/>
    </source>
</evidence>